<gene>
    <name evidence="5" type="ORF">B1H20_29800</name>
</gene>
<accession>A0A1V0UJ71</accession>
<feature type="chain" id="PRO_5010744902" description="Alginate lyase domain-containing protein" evidence="3">
    <location>
        <begin position="25"/>
        <end position="407"/>
    </location>
</feature>
<dbReference type="InterPro" id="IPR008397">
    <property type="entry name" value="Alginate_lyase_dom"/>
</dbReference>
<dbReference type="KEGG" id="svu:B1H20_29800"/>
<dbReference type="GO" id="GO:0016829">
    <property type="term" value="F:lyase activity"/>
    <property type="evidence" value="ECO:0007669"/>
    <property type="project" value="UniProtKB-KW"/>
</dbReference>
<keyword evidence="1 3" id="KW-0732">Signal</keyword>
<feature type="domain" description="Alginate lyase" evidence="4">
    <location>
        <begin position="108"/>
        <end position="238"/>
    </location>
</feature>
<dbReference type="SUPFAM" id="SSF48230">
    <property type="entry name" value="Chondroitin AC/alginate lyase"/>
    <property type="match status" value="1"/>
</dbReference>
<dbReference type="RefSeq" id="WP_030293351.1">
    <property type="nucleotide sequence ID" value="NZ_CP020570.1"/>
</dbReference>
<dbReference type="Proteomes" id="UP000192445">
    <property type="component" value="Chromosome"/>
</dbReference>
<sequence length="407" mass="44197">MPVRKRLIAALIAPLFLLPGCAPAAPDSAAPRGANGSGVFRHPGVVVGGDGLAAVRQRVTEGREPWKSAFDAMRASRYASLAYAPHPVADVACPPEAGPPACLAEREDAIAAYTHALLWRLTGERRHAVEAVRIMDAWSAVLKRHSDGNAGLQAAWSGSTWARAADLVHATYPGWEPPAVERFKWMLRKAFLPAVTAPVADYNGNWELAMTDATIGIAVFLEDRAVFADALRRFRDRVPAYFYLTSDGPLPKTPPGSTLDTPEKIRTYWFGQRTYVDGLGQETCRNLMHIGYALAATAHIAETAWHQGVDLYAEQAERLRAALEFHARYQLGAKPPKWLCGGRIERTMGPDVEVALNHLGHRLHLALPETEKLAASRRPGGTDDLFVAWETLTHADGPGRADASGAA</sequence>
<name>A0A1V0UJ71_STRVN</name>
<protein>
    <recommendedName>
        <fullName evidence="4">Alginate lyase domain-containing protein</fullName>
    </recommendedName>
</protein>
<dbReference type="STRING" id="1935.B1H20_29800"/>
<reference evidence="5 6" key="1">
    <citation type="submission" date="2017-03" db="EMBL/GenBank/DDBJ databases">
        <title>Complete Genome Sequence of a natural compounds producer, Streptomyces violaceus S21.</title>
        <authorList>
            <person name="Zhong C."/>
            <person name="Zhao Z."/>
            <person name="Fu J."/>
            <person name="Zong G."/>
            <person name="Qin R."/>
            <person name="Cao G."/>
        </authorList>
    </citation>
    <scope>NUCLEOTIDE SEQUENCE [LARGE SCALE GENOMIC DNA]</scope>
    <source>
        <strain evidence="5 6">S21</strain>
    </source>
</reference>
<evidence type="ECO:0000256" key="1">
    <source>
        <dbReference type="ARBA" id="ARBA00022729"/>
    </source>
</evidence>
<evidence type="ECO:0000259" key="4">
    <source>
        <dbReference type="Pfam" id="PF05426"/>
    </source>
</evidence>
<dbReference type="Gene3D" id="1.50.10.100">
    <property type="entry name" value="Chondroitin AC/alginate lyase"/>
    <property type="match status" value="1"/>
</dbReference>
<proteinExistence type="predicted"/>
<dbReference type="OrthoDB" id="3862295at2"/>
<dbReference type="InterPro" id="IPR008929">
    <property type="entry name" value="Chondroitin_lyas"/>
</dbReference>
<feature type="domain" description="Alginate lyase" evidence="4">
    <location>
        <begin position="286"/>
        <end position="331"/>
    </location>
</feature>
<evidence type="ECO:0000313" key="6">
    <source>
        <dbReference type="Proteomes" id="UP000192445"/>
    </source>
</evidence>
<dbReference type="GO" id="GO:0042597">
    <property type="term" value="C:periplasmic space"/>
    <property type="evidence" value="ECO:0007669"/>
    <property type="project" value="InterPro"/>
</dbReference>
<evidence type="ECO:0000256" key="3">
    <source>
        <dbReference type="SAM" id="SignalP"/>
    </source>
</evidence>
<organism evidence="5 6">
    <name type="scientific">Streptomyces violaceoruber</name>
    <dbReference type="NCBI Taxonomy" id="1935"/>
    <lineage>
        <taxon>Bacteria</taxon>
        <taxon>Bacillati</taxon>
        <taxon>Actinomycetota</taxon>
        <taxon>Actinomycetes</taxon>
        <taxon>Kitasatosporales</taxon>
        <taxon>Streptomycetaceae</taxon>
        <taxon>Streptomyces</taxon>
        <taxon>Streptomyces violaceoruber group</taxon>
    </lineage>
</organism>
<dbReference type="Pfam" id="PF05426">
    <property type="entry name" value="Alginate_lyase"/>
    <property type="match status" value="2"/>
</dbReference>
<evidence type="ECO:0000313" key="5">
    <source>
        <dbReference type="EMBL" id="ARF65136.1"/>
    </source>
</evidence>
<evidence type="ECO:0000256" key="2">
    <source>
        <dbReference type="ARBA" id="ARBA00023239"/>
    </source>
</evidence>
<feature type="signal peptide" evidence="3">
    <location>
        <begin position="1"/>
        <end position="24"/>
    </location>
</feature>
<dbReference type="EMBL" id="CP020570">
    <property type="protein sequence ID" value="ARF65136.1"/>
    <property type="molecule type" value="Genomic_DNA"/>
</dbReference>
<dbReference type="AlphaFoldDB" id="A0A1V0UJ71"/>
<keyword evidence="2" id="KW-0456">Lyase</keyword>